<dbReference type="GO" id="GO:0003755">
    <property type="term" value="F:peptidyl-prolyl cis-trans isomerase activity"/>
    <property type="evidence" value="ECO:0007669"/>
    <property type="project" value="UniProtKB-EC"/>
</dbReference>
<protein>
    <recommendedName>
        <fullName evidence="2">peptidylprolyl isomerase</fullName>
        <ecNumber evidence="2">5.2.1.8</ecNumber>
    </recommendedName>
</protein>
<evidence type="ECO:0000256" key="3">
    <source>
        <dbReference type="ARBA" id="ARBA00022729"/>
    </source>
</evidence>
<dbReference type="RefSeq" id="WP_204707100.1">
    <property type="nucleotide sequence ID" value="NZ_JBHSZV010000031.1"/>
</dbReference>
<keyword evidence="5 6" id="KW-0413">Isomerase</keyword>
<evidence type="ECO:0000256" key="1">
    <source>
        <dbReference type="ARBA" id="ARBA00000971"/>
    </source>
</evidence>
<dbReference type="InterPro" id="IPR000297">
    <property type="entry name" value="PPIase_PpiC"/>
</dbReference>
<evidence type="ECO:0000256" key="5">
    <source>
        <dbReference type="ARBA" id="ARBA00023235"/>
    </source>
</evidence>
<dbReference type="EC" id="5.2.1.8" evidence="2"/>
<dbReference type="InterPro" id="IPR050245">
    <property type="entry name" value="PrsA_foldase"/>
</dbReference>
<dbReference type="PROSITE" id="PS50198">
    <property type="entry name" value="PPIC_PPIASE_2"/>
    <property type="match status" value="1"/>
</dbReference>
<keyword evidence="9" id="KW-1185">Reference proteome</keyword>
<evidence type="ECO:0000313" key="9">
    <source>
        <dbReference type="Proteomes" id="UP001596410"/>
    </source>
</evidence>
<comment type="caution">
    <text evidence="8">The sequence shown here is derived from an EMBL/GenBank/DDBJ whole genome shotgun (WGS) entry which is preliminary data.</text>
</comment>
<evidence type="ECO:0000256" key="4">
    <source>
        <dbReference type="ARBA" id="ARBA00023110"/>
    </source>
</evidence>
<sequence>MNKKFMIGGGAFIVAVVLCIFLILNMNAEESVATVNGETIEKEELYDLLVSQYGEDALDSLITSKIVQLEAEKNDIEVSQEDIDDELASYYNQYDGEEGFQSALEGSGMTIADFKEDVEEYLAMNQLLKDRISVTDEEKEAYFEENKESFNQPEQVTARHILTETKEEAQTVLDKLEEGEDFADLAAEYSTDDTTSGSGGDLGTFGEGEMVEAFDEAAFFLEDGEVSDPVETEYGFHIIEVTDHTNEKESVYEDVEDEVTDALNDSKLNEEYSVWLEEKMTEYEINNNL</sequence>
<dbReference type="Gene3D" id="3.10.50.40">
    <property type="match status" value="1"/>
</dbReference>
<feature type="domain" description="PpiC" evidence="7">
    <location>
        <begin position="153"/>
        <end position="243"/>
    </location>
</feature>
<evidence type="ECO:0000313" key="8">
    <source>
        <dbReference type="EMBL" id="MFC7062621.1"/>
    </source>
</evidence>
<dbReference type="Pfam" id="PF13624">
    <property type="entry name" value="SurA_N_3"/>
    <property type="match status" value="1"/>
</dbReference>
<dbReference type="PROSITE" id="PS01096">
    <property type="entry name" value="PPIC_PPIASE_1"/>
    <property type="match status" value="1"/>
</dbReference>
<dbReference type="PANTHER" id="PTHR47245">
    <property type="entry name" value="PEPTIDYLPROLYL ISOMERASE"/>
    <property type="match status" value="1"/>
</dbReference>
<dbReference type="Gene3D" id="1.10.4030.10">
    <property type="entry name" value="Porin chaperone SurA, peptide-binding domain"/>
    <property type="match status" value="1"/>
</dbReference>
<name>A0ABW2EP13_9BACI</name>
<proteinExistence type="predicted"/>
<keyword evidence="3" id="KW-0732">Signal</keyword>
<keyword evidence="4 6" id="KW-0697">Rotamase</keyword>
<reference evidence="9" key="1">
    <citation type="journal article" date="2019" name="Int. J. Syst. Evol. Microbiol.">
        <title>The Global Catalogue of Microorganisms (GCM) 10K type strain sequencing project: providing services to taxonomists for standard genome sequencing and annotation.</title>
        <authorList>
            <consortium name="The Broad Institute Genomics Platform"/>
            <consortium name="The Broad Institute Genome Sequencing Center for Infectious Disease"/>
            <person name="Wu L."/>
            <person name="Ma J."/>
        </authorList>
    </citation>
    <scope>NUCLEOTIDE SEQUENCE [LARGE SCALE GENOMIC DNA]</scope>
    <source>
        <strain evidence="9">CGMCC 4.1621</strain>
    </source>
</reference>
<accession>A0ABW2EP13</accession>
<organism evidence="8 9">
    <name type="scientific">Halobacillus seohaensis</name>
    <dbReference type="NCBI Taxonomy" id="447421"/>
    <lineage>
        <taxon>Bacteria</taxon>
        <taxon>Bacillati</taxon>
        <taxon>Bacillota</taxon>
        <taxon>Bacilli</taxon>
        <taxon>Bacillales</taxon>
        <taxon>Bacillaceae</taxon>
        <taxon>Halobacillus</taxon>
    </lineage>
</organism>
<evidence type="ECO:0000256" key="2">
    <source>
        <dbReference type="ARBA" id="ARBA00013194"/>
    </source>
</evidence>
<comment type="catalytic activity">
    <reaction evidence="1">
        <text>[protein]-peptidylproline (omega=180) = [protein]-peptidylproline (omega=0)</text>
        <dbReference type="Rhea" id="RHEA:16237"/>
        <dbReference type="Rhea" id="RHEA-COMP:10747"/>
        <dbReference type="Rhea" id="RHEA-COMP:10748"/>
        <dbReference type="ChEBI" id="CHEBI:83833"/>
        <dbReference type="ChEBI" id="CHEBI:83834"/>
        <dbReference type="EC" id="5.2.1.8"/>
    </reaction>
</comment>
<evidence type="ECO:0000256" key="6">
    <source>
        <dbReference type="PROSITE-ProRule" id="PRU00278"/>
    </source>
</evidence>
<dbReference type="InterPro" id="IPR046357">
    <property type="entry name" value="PPIase_dom_sf"/>
</dbReference>
<dbReference type="InterPro" id="IPR023058">
    <property type="entry name" value="PPIase_PpiC_CS"/>
</dbReference>
<dbReference type="Pfam" id="PF13616">
    <property type="entry name" value="Rotamase_3"/>
    <property type="match status" value="1"/>
</dbReference>
<dbReference type="InterPro" id="IPR027304">
    <property type="entry name" value="Trigger_fact/SurA_dom_sf"/>
</dbReference>
<gene>
    <name evidence="8" type="ORF">ACFQIC_12215</name>
</gene>
<dbReference type="SUPFAM" id="SSF109998">
    <property type="entry name" value="Triger factor/SurA peptide-binding domain-like"/>
    <property type="match status" value="1"/>
</dbReference>
<dbReference type="EMBL" id="JBHSZV010000031">
    <property type="protein sequence ID" value="MFC7062621.1"/>
    <property type="molecule type" value="Genomic_DNA"/>
</dbReference>
<dbReference type="Proteomes" id="UP001596410">
    <property type="component" value="Unassembled WGS sequence"/>
</dbReference>
<evidence type="ECO:0000259" key="7">
    <source>
        <dbReference type="PROSITE" id="PS50198"/>
    </source>
</evidence>
<dbReference type="SUPFAM" id="SSF54534">
    <property type="entry name" value="FKBP-like"/>
    <property type="match status" value="1"/>
</dbReference>
<dbReference type="PANTHER" id="PTHR47245:SF1">
    <property type="entry name" value="FOLDASE PROTEIN PRSA"/>
    <property type="match status" value="1"/>
</dbReference>